<comment type="caution">
    <text evidence="1">The sequence shown here is derived from an EMBL/GenBank/DDBJ whole genome shotgun (WGS) entry which is preliminary data.</text>
</comment>
<name>A0A1G2DZ49_9BACT</name>
<evidence type="ECO:0000313" key="1">
    <source>
        <dbReference type="EMBL" id="OGZ18198.1"/>
    </source>
</evidence>
<protein>
    <submittedName>
        <fullName evidence="1">Uncharacterized protein</fullName>
    </submittedName>
</protein>
<dbReference type="Proteomes" id="UP000178893">
    <property type="component" value="Unassembled WGS sequence"/>
</dbReference>
<sequence length="84" mass="9781">MVEMEEISWRTAFKGKLIVRFDNKDQVEVFPCGGENGQQLCVFVMQALRRLRNEFLSGAEVAKNWEMTSFSPEKRILEIQKIKA</sequence>
<organism evidence="1 2">
    <name type="scientific">Candidatus Nealsonbacteria bacterium RBG_13_37_56</name>
    <dbReference type="NCBI Taxonomy" id="1801661"/>
    <lineage>
        <taxon>Bacteria</taxon>
        <taxon>Candidatus Nealsoniibacteriota</taxon>
    </lineage>
</organism>
<accession>A0A1G2DZ49</accession>
<dbReference type="EMBL" id="MHLW01000011">
    <property type="protein sequence ID" value="OGZ18198.1"/>
    <property type="molecule type" value="Genomic_DNA"/>
</dbReference>
<reference evidence="1 2" key="1">
    <citation type="journal article" date="2016" name="Nat. Commun.">
        <title>Thousands of microbial genomes shed light on interconnected biogeochemical processes in an aquifer system.</title>
        <authorList>
            <person name="Anantharaman K."/>
            <person name="Brown C.T."/>
            <person name="Hug L.A."/>
            <person name="Sharon I."/>
            <person name="Castelle C.J."/>
            <person name="Probst A.J."/>
            <person name="Thomas B.C."/>
            <person name="Singh A."/>
            <person name="Wilkins M.J."/>
            <person name="Karaoz U."/>
            <person name="Brodie E.L."/>
            <person name="Williams K.H."/>
            <person name="Hubbard S.S."/>
            <person name="Banfield J.F."/>
        </authorList>
    </citation>
    <scope>NUCLEOTIDE SEQUENCE [LARGE SCALE GENOMIC DNA]</scope>
</reference>
<gene>
    <name evidence="1" type="ORF">A2V72_00040</name>
</gene>
<dbReference type="AlphaFoldDB" id="A0A1G2DZ49"/>
<evidence type="ECO:0000313" key="2">
    <source>
        <dbReference type="Proteomes" id="UP000178893"/>
    </source>
</evidence>
<proteinExistence type="predicted"/>